<dbReference type="PANTHER" id="PTHR13202">
    <property type="entry name" value="MICROSOMAL SIGNAL PEPTIDASE 12 KDA SUBUNIT"/>
    <property type="match status" value="1"/>
</dbReference>
<keyword evidence="11" id="KW-1185">Reference proteome</keyword>
<feature type="transmembrane region" description="Helical" evidence="9">
    <location>
        <begin position="28"/>
        <end position="47"/>
    </location>
</feature>
<feature type="transmembrane region" description="Helical" evidence="9">
    <location>
        <begin position="53"/>
        <end position="75"/>
    </location>
</feature>
<dbReference type="PANTHER" id="PTHR13202:SF0">
    <property type="entry name" value="SIGNAL PEPTIDASE COMPLEX SUBUNIT 1"/>
    <property type="match status" value="1"/>
</dbReference>
<comment type="caution">
    <text evidence="10">The sequence shown here is derived from an EMBL/GenBank/DDBJ whole genome shotgun (WGS) entry which is preliminary data.</text>
</comment>
<evidence type="ECO:0000313" key="10">
    <source>
        <dbReference type="EMBL" id="PHH77954.1"/>
    </source>
</evidence>
<dbReference type="GO" id="GO:0006465">
    <property type="term" value="P:signal peptide processing"/>
    <property type="evidence" value="ECO:0007669"/>
    <property type="project" value="InterPro"/>
</dbReference>
<dbReference type="OrthoDB" id="263893at2759"/>
<organism evidence="10 11">
    <name type="scientific">Ophiocordyceps australis</name>
    <dbReference type="NCBI Taxonomy" id="1399860"/>
    <lineage>
        <taxon>Eukaryota</taxon>
        <taxon>Fungi</taxon>
        <taxon>Dikarya</taxon>
        <taxon>Ascomycota</taxon>
        <taxon>Pezizomycotina</taxon>
        <taxon>Sordariomycetes</taxon>
        <taxon>Hypocreomycetidae</taxon>
        <taxon>Hypocreales</taxon>
        <taxon>Ophiocordycipitaceae</taxon>
        <taxon>Ophiocordyceps</taxon>
    </lineage>
</organism>
<evidence type="ECO:0000256" key="3">
    <source>
        <dbReference type="ARBA" id="ARBA00017059"/>
    </source>
</evidence>
<proteinExistence type="inferred from homology"/>
<keyword evidence="6 9" id="KW-1133">Transmembrane helix</keyword>
<evidence type="ECO:0000256" key="8">
    <source>
        <dbReference type="ARBA" id="ARBA00045204"/>
    </source>
</evidence>
<evidence type="ECO:0000256" key="5">
    <source>
        <dbReference type="ARBA" id="ARBA00022824"/>
    </source>
</evidence>
<evidence type="ECO:0000256" key="1">
    <source>
        <dbReference type="ARBA" id="ARBA00004477"/>
    </source>
</evidence>
<name>A0A2C5ZEW3_9HYPO</name>
<gene>
    <name evidence="10" type="ORF">CDD82_3285</name>
</gene>
<evidence type="ECO:0000256" key="2">
    <source>
        <dbReference type="ARBA" id="ARBA00005245"/>
    </source>
</evidence>
<protein>
    <recommendedName>
        <fullName evidence="3">Signal peptidase complex subunit 1</fullName>
    </recommendedName>
</protein>
<reference evidence="10 11" key="1">
    <citation type="submission" date="2017-06" db="EMBL/GenBank/DDBJ databases">
        <title>Ant-infecting Ophiocordyceps genomes reveal a high diversity of potential behavioral manipulation genes and a possible major role for enterotoxins.</title>
        <authorList>
            <person name="De Bekker C."/>
            <person name="Evans H.C."/>
            <person name="Brachmann A."/>
            <person name="Hughes D.P."/>
        </authorList>
    </citation>
    <scope>NUCLEOTIDE SEQUENCE [LARGE SCALE GENOMIC DNA]</scope>
    <source>
        <strain evidence="10 11">1348a</strain>
    </source>
</reference>
<dbReference type="Pfam" id="PF06645">
    <property type="entry name" value="SPC12"/>
    <property type="match status" value="1"/>
</dbReference>
<dbReference type="EMBL" id="NJEU01000246">
    <property type="protein sequence ID" value="PHH77954.1"/>
    <property type="molecule type" value="Genomic_DNA"/>
</dbReference>
<dbReference type="InterPro" id="IPR009542">
    <property type="entry name" value="Spc1/SPCS1"/>
</dbReference>
<keyword evidence="7 9" id="KW-0472">Membrane</keyword>
<evidence type="ECO:0000256" key="7">
    <source>
        <dbReference type="ARBA" id="ARBA00023136"/>
    </source>
</evidence>
<keyword evidence="5" id="KW-0256">Endoplasmic reticulum</keyword>
<keyword evidence="4 9" id="KW-0812">Transmembrane</keyword>
<dbReference type="GO" id="GO:0045047">
    <property type="term" value="P:protein targeting to ER"/>
    <property type="evidence" value="ECO:0007669"/>
    <property type="project" value="TreeGrafter"/>
</dbReference>
<evidence type="ECO:0000256" key="4">
    <source>
        <dbReference type="ARBA" id="ARBA00022692"/>
    </source>
</evidence>
<comment type="subcellular location">
    <subcellularLocation>
        <location evidence="1">Endoplasmic reticulum membrane</location>
        <topology evidence="1">Multi-pass membrane protein</topology>
    </subcellularLocation>
</comment>
<dbReference type="GO" id="GO:0005787">
    <property type="term" value="C:signal peptidase complex"/>
    <property type="evidence" value="ECO:0007669"/>
    <property type="project" value="InterPro"/>
</dbReference>
<evidence type="ECO:0000256" key="9">
    <source>
        <dbReference type="SAM" id="Phobius"/>
    </source>
</evidence>
<dbReference type="Proteomes" id="UP000224854">
    <property type="component" value="Unassembled WGS sequence"/>
</dbReference>
<sequence>MADQVLDKIRDVAEGTIDFDGQRRAEGLATLLLAMSGLLAFNIGFYFQDIVKALYTGLGGTAVTFLLIVPPWPFYNRNPVKWLPAGSGWQ</sequence>
<comment type="similarity">
    <text evidence="2">Belongs to the SPCS1 family.</text>
</comment>
<accession>A0A2C5ZEW3</accession>
<evidence type="ECO:0000256" key="6">
    <source>
        <dbReference type="ARBA" id="ARBA00022989"/>
    </source>
</evidence>
<evidence type="ECO:0000313" key="11">
    <source>
        <dbReference type="Proteomes" id="UP000224854"/>
    </source>
</evidence>
<comment type="function">
    <text evidence="8">Component of the signal peptidase complex (SPC) which catalyzes the cleavage of N-terminal signal sequences from nascent proteins as they are translocated into the lumen of the endoplasmic reticulum. Dispensable for SPC enzymatic activity.</text>
</comment>
<dbReference type="AlphaFoldDB" id="A0A2C5ZEW3"/>